<evidence type="ECO:0000313" key="13">
    <source>
        <dbReference type="Proteomes" id="UP000765160"/>
    </source>
</evidence>
<dbReference type="Proteomes" id="UP000765160">
    <property type="component" value="Unassembled WGS sequence"/>
</dbReference>
<dbReference type="InterPro" id="IPR003660">
    <property type="entry name" value="HAMP_dom"/>
</dbReference>
<keyword evidence="3 9" id="KW-0812">Transmembrane</keyword>
<evidence type="ECO:0000256" key="9">
    <source>
        <dbReference type="SAM" id="Phobius"/>
    </source>
</evidence>
<dbReference type="SMART" id="SM00304">
    <property type="entry name" value="HAMP"/>
    <property type="match status" value="1"/>
</dbReference>
<dbReference type="PANTHER" id="PTHR32089:SF112">
    <property type="entry name" value="LYSOZYME-LIKE PROTEIN-RELATED"/>
    <property type="match status" value="1"/>
</dbReference>
<keyword evidence="6 8" id="KW-0807">Transducer</keyword>
<comment type="caution">
    <text evidence="12">The sequence shown here is derived from an EMBL/GenBank/DDBJ whole genome shotgun (WGS) entry which is preliminary data.</text>
</comment>
<feature type="domain" description="Methyl-accepting transducer" evidence="10">
    <location>
        <begin position="245"/>
        <end position="471"/>
    </location>
</feature>
<dbReference type="InterPro" id="IPR033463">
    <property type="entry name" value="sCache_3"/>
</dbReference>
<keyword evidence="5 9" id="KW-0472">Membrane</keyword>
<dbReference type="SUPFAM" id="SSF103190">
    <property type="entry name" value="Sensory domain-like"/>
    <property type="match status" value="1"/>
</dbReference>
<dbReference type="Gene3D" id="1.10.287.950">
    <property type="entry name" value="Methyl-accepting chemotaxis protein"/>
    <property type="match status" value="1"/>
</dbReference>
<dbReference type="InterPro" id="IPR029151">
    <property type="entry name" value="Sensor-like_sf"/>
</dbReference>
<feature type="domain" description="HAMP" evidence="11">
    <location>
        <begin position="151"/>
        <end position="204"/>
    </location>
</feature>
<dbReference type="PRINTS" id="PR00260">
    <property type="entry name" value="CHEMTRNSDUCR"/>
</dbReference>
<dbReference type="CDD" id="cd06225">
    <property type="entry name" value="HAMP"/>
    <property type="match status" value="1"/>
</dbReference>
<sequence>MDDLGQGWRLQGETALFIGSVALAGRSDLADRVKAIGGGVATVFGAETRIATSVARPDGSRATGTILGPGAARDAVRRGETFRGEANILGLPYLTIYEPVRDAAGRQVGILFVGLDLVTAQAQIASATRQALLTGTGLILGTGLVLLVALRRMLRPLGGLAIALRAMGAGRLDTEVPATGRGDELGEIARAVVALRDSTLAAQAQQAAAEADRMEAQQARATQRRATADQIESSIGGIAKTLGGAAEALLRNADAVGEAGHRSTARAELGATRVEQAAGNVQAVAAAAEQLATSVAEITRQVDESARRAQEAATAARDSDRNVNGLSEAATRIGDVVKLIADIAAQTNLLALNATIEAARAGEAGKGFAVVASEVKTLAAQTAKATEEISAQIGAMRGATELAVGSVRGIAEAVGRMEEVSTAIAAAVEQQGAATREIARNAMQASAGTAAATEEMRGLSDEIAAAAAGIATLREAGVEVGGQGATLRQEVAGFAAALRA</sequence>
<gene>
    <name evidence="12" type="ORF">HB662_01930</name>
</gene>
<evidence type="ECO:0000256" key="3">
    <source>
        <dbReference type="ARBA" id="ARBA00022692"/>
    </source>
</evidence>
<keyword evidence="4 9" id="KW-1133">Transmembrane helix</keyword>
<evidence type="ECO:0000256" key="2">
    <source>
        <dbReference type="ARBA" id="ARBA00022475"/>
    </source>
</evidence>
<comment type="similarity">
    <text evidence="7">Belongs to the methyl-accepting chemotaxis (MCP) protein family.</text>
</comment>
<evidence type="ECO:0000313" key="12">
    <source>
        <dbReference type="EMBL" id="NKE43519.1"/>
    </source>
</evidence>
<dbReference type="PANTHER" id="PTHR32089">
    <property type="entry name" value="METHYL-ACCEPTING CHEMOTAXIS PROTEIN MCPB"/>
    <property type="match status" value="1"/>
</dbReference>
<evidence type="ECO:0000256" key="1">
    <source>
        <dbReference type="ARBA" id="ARBA00004651"/>
    </source>
</evidence>
<protein>
    <submittedName>
        <fullName evidence="12">HAMP domain-containing protein</fullName>
    </submittedName>
</protein>
<dbReference type="PROSITE" id="PS50111">
    <property type="entry name" value="CHEMOTAXIS_TRANSDUC_2"/>
    <property type="match status" value="1"/>
</dbReference>
<evidence type="ECO:0000259" key="11">
    <source>
        <dbReference type="PROSITE" id="PS50885"/>
    </source>
</evidence>
<dbReference type="SMART" id="SM00283">
    <property type="entry name" value="MA"/>
    <property type="match status" value="1"/>
</dbReference>
<evidence type="ECO:0000259" key="10">
    <source>
        <dbReference type="PROSITE" id="PS50111"/>
    </source>
</evidence>
<accession>A0ABX1EVZ9</accession>
<proteinExistence type="inferred from homology"/>
<evidence type="ECO:0000256" key="6">
    <source>
        <dbReference type="ARBA" id="ARBA00023224"/>
    </source>
</evidence>
<dbReference type="InterPro" id="IPR004089">
    <property type="entry name" value="MCPsignal_dom"/>
</dbReference>
<keyword evidence="13" id="KW-1185">Reference proteome</keyword>
<evidence type="ECO:0000256" key="5">
    <source>
        <dbReference type="ARBA" id="ARBA00023136"/>
    </source>
</evidence>
<feature type="transmembrane region" description="Helical" evidence="9">
    <location>
        <begin position="131"/>
        <end position="150"/>
    </location>
</feature>
<dbReference type="Pfam" id="PF00015">
    <property type="entry name" value="MCPsignal"/>
    <property type="match status" value="1"/>
</dbReference>
<dbReference type="PROSITE" id="PS50885">
    <property type="entry name" value="HAMP"/>
    <property type="match status" value="1"/>
</dbReference>
<dbReference type="RefSeq" id="WP_168046575.1">
    <property type="nucleotide sequence ID" value="NZ_JAATJR010000001.1"/>
</dbReference>
<keyword evidence="2" id="KW-1003">Cell membrane</keyword>
<dbReference type="Pfam" id="PF17202">
    <property type="entry name" value="sCache_3_3"/>
    <property type="match status" value="1"/>
</dbReference>
<comment type="subcellular location">
    <subcellularLocation>
        <location evidence="1">Cell membrane</location>
        <topology evidence="1">Multi-pass membrane protein</topology>
    </subcellularLocation>
</comment>
<dbReference type="InterPro" id="IPR004090">
    <property type="entry name" value="Chemotax_Me-accpt_rcpt"/>
</dbReference>
<dbReference type="Pfam" id="PF00672">
    <property type="entry name" value="HAMP"/>
    <property type="match status" value="1"/>
</dbReference>
<organism evidence="12 13">
    <name type="scientific">Falsiroseomonas frigidaquae</name>
    <dbReference type="NCBI Taxonomy" id="487318"/>
    <lineage>
        <taxon>Bacteria</taxon>
        <taxon>Pseudomonadati</taxon>
        <taxon>Pseudomonadota</taxon>
        <taxon>Alphaproteobacteria</taxon>
        <taxon>Acetobacterales</taxon>
        <taxon>Roseomonadaceae</taxon>
        <taxon>Falsiroseomonas</taxon>
    </lineage>
</organism>
<dbReference type="SUPFAM" id="SSF58104">
    <property type="entry name" value="Methyl-accepting chemotaxis protein (MCP) signaling domain"/>
    <property type="match status" value="1"/>
</dbReference>
<name>A0ABX1EVZ9_9PROT</name>
<dbReference type="Gene3D" id="6.10.340.10">
    <property type="match status" value="1"/>
</dbReference>
<evidence type="ECO:0000256" key="4">
    <source>
        <dbReference type="ARBA" id="ARBA00022989"/>
    </source>
</evidence>
<reference evidence="12 13" key="1">
    <citation type="submission" date="2020-03" db="EMBL/GenBank/DDBJ databases">
        <title>Roseomonas selenitidurans sp. nov. isolated from soil.</title>
        <authorList>
            <person name="Liu H."/>
        </authorList>
    </citation>
    <scope>NUCLEOTIDE SEQUENCE [LARGE SCALE GENOMIC DNA]</scope>
    <source>
        <strain evidence="12 13">JCM 15073</strain>
    </source>
</reference>
<evidence type="ECO:0000256" key="8">
    <source>
        <dbReference type="PROSITE-ProRule" id="PRU00284"/>
    </source>
</evidence>
<evidence type="ECO:0000256" key="7">
    <source>
        <dbReference type="ARBA" id="ARBA00029447"/>
    </source>
</evidence>
<dbReference type="EMBL" id="JAAVTX010000001">
    <property type="protein sequence ID" value="NKE43519.1"/>
    <property type="molecule type" value="Genomic_DNA"/>
</dbReference>